<dbReference type="Pfam" id="PF10169">
    <property type="entry name" value="LLPH"/>
    <property type="match status" value="1"/>
</dbReference>
<dbReference type="GO" id="GO:0005730">
    <property type="term" value="C:nucleolus"/>
    <property type="evidence" value="ECO:0007669"/>
    <property type="project" value="TreeGrafter"/>
</dbReference>
<dbReference type="FunCoup" id="E4WS33">
    <property type="interactions" value="32"/>
</dbReference>
<dbReference type="Proteomes" id="UP000001307">
    <property type="component" value="Unassembled WGS sequence"/>
</dbReference>
<gene>
    <name evidence="4" type="ORF">GSOID_T00000566001</name>
</gene>
<evidence type="ECO:0000313" key="5">
    <source>
        <dbReference type="Proteomes" id="UP000001307"/>
    </source>
</evidence>
<organism evidence="4">
    <name type="scientific">Oikopleura dioica</name>
    <name type="common">Tunicate</name>
    <dbReference type="NCBI Taxonomy" id="34765"/>
    <lineage>
        <taxon>Eukaryota</taxon>
        <taxon>Metazoa</taxon>
        <taxon>Chordata</taxon>
        <taxon>Tunicata</taxon>
        <taxon>Appendicularia</taxon>
        <taxon>Copelata</taxon>
        <taxon>Oikopleuridae</taxon>
        <taxon>Oikopleura</taxon>
    </lineage>
</organism>
<dbReference type="OrthoDB" id="6257894at2759"/>
<name>E4WS33_OIKDI</name>
<evidence type="ECO:0000256" key="1">
    <source>
        <dbReference type="ARBA" id="ARBA00034118"/>
    </source>
</evidence>
<keyword evidence="5" id="KW-1185">Reference proteome</keyword>
<dbReference type="PANTHER" id="PTHR34253">
    <property type="entry name" value="PROTEIN LLP HOMOLOG"/>
    <property type="match status" value="1"/>
</dbReference>
<evidence type="ECO:0000256" key="2">
    <source>
        <dbReference type="ARBA" id="ARBA00034141"/>
    </source>
</evidence>
<dbReference type="EMBL" id="FN653015">
    <property type="protein sequence ID" value="CBY20566.1"/>
    <property type="molecule type" value="Genomic_DNA"/>
</dbReference>
<dbReference type="InterPro" id="IPR018784">
    <property type="entry name" value="LLPH-like"/>
</dbReference>
<proteinExistence type="inferred from homology"/>
<protein>
    <recommendedName>
        <fullName evidence="2">Protein LLP homolog</fullName>
    </recommendedName>
    <alternativeName>
        <fullName evidence="3">Protein LAPS18-like</fullName>
    </alternativeName>
</protein>
<dbReference type="GO" id="GO:0003723">
    <property type="term" value="F:RNA binding"/>
    <property type="evidence" value="ECO:0007669"/>
    <property type="project" value="TreeGrafter"/>
</dbReference>
<dbReference type="GO" id="GO:0001099">
    <property type="term" value="F:basal RNA polymerase II transcription machinery binding"/>
    <property type="evidence" value="ECO:0007669"/>
    <property type="project" value="TreeGrafter"/>
</dbReference>
<comment type="similarity">
    <text evidence="1">Belongs to the learning-associated protein family.</text>
</comment>
<sequence length="141" mass="16218">MAKSLRSKRMRRNRAHRALKTGPRVLKRMVDSLEKAKVLNDAREAEKLKETGVEMQDVTEQPEKALDAEMVDPKKKLDTFTGLNIDGSKPVWMNQRQFKRLTQAKKAAGKKTRKFGLVTEGLGPRQKFLADKKKSWKRGNR</sequence>
<dbReference type="AlphaFoldDB" id="E4WS33"/>
<evidence type="ECO:0000256" key="3">
    <source>
        <dbReference type="ARBA" id="ARBA00034144"/>
    </source>
</evidence>
<accession>E4WS33</accession>
<evidence type="ECO:0000313" key="4">
    <source>
        <dbReference type="EMBL" id="CBY20566.1"/>
    </source>
</evidence>
<dbReference type="GO" id="GO:0097484">
    <property type="term" value="P:dendrite extension"/>
    <property type="evidence" value="ECO:0007669"/>
    <property type="project" value="TreeGrafter"/>
</dbReference>
<dbReference type="PANTHER" id="PTHR34253:SF1">
    <property type="entry name" value="PROTEIN LLP HOMOLOG"/>
    <property type="match status" value="1"/>
</dbReference>
<reference evidence="4" key="1">
    <citation type="journal article" date="2010" name="Science">
        <title>Plasticity of animal genome architecture unmasked by rapid evolution of a pelagic tunicate.</title>
        <authorList>
            <person name="Denoeud F."/>
            <person name="Henriet S."/>
            <person name="Mungpakdee S."/>
            <person name="Aury J.M."/>
            <person name="Da Silva C."/>
            <person name="Brinkmann H."/>
            <person name="Mikhaleva J."/>
            <person name="Olsen L.C."/>
            <person name="Jubin C."/>
            <person name="Canestro C."/>
            <person name="Bouquet J.M."/>
            <person name="Danks G."/>
            <person name="Poulain J."/>
            <person name="Campsteijn C."/>
            <person name="Adamski M."/>
            <person name="Cross I."/>
            <person name="Yadetie F."/>
            <person name="Muffato M."/>
            <person name="Louis A."/>
            <person name="Butcher S."/>
            <person name="Tsagkogeorga G."/>
            <person name="Konrad A."/>
            <person name="Singh S."/>
            <person name="Jensen M.F."/>
            <person name="Cong E.H."/>
            <person name="Eikeseth-Otteraa H."/>
            <person name="Noel B."/>
            <person name="Anthouard V."/>
            <person name="Porcel B.M."/>
            <person name="Kachouri-Lafond R."/>
            <person name="Nishino A."/>
            <person name="Ugolini M."/>
            <person name="Chourrout P."/>
            <person name="Nishida H."/>
            <person name="Aasland R."/>
            <person name="Huzurbazar S."/>
            <person name="Westhof E."/>
            <person name="Delsuc F."/>
            <person name="Lehrach H."/>
            <person name="Reinhardt R."/>
            <person name="Weissenbach J."/>
            <person name="Roy S.W."/>
            <person name="Artiguenave F."/>
            <person name="Postlethwait J.H."/>
            <person name="Manak J.R."/>
            <person name="Thompson E.M."/>
            <person name="Jaillon O."/>
            <person name="Du Pasquier L."/>
            <person name="Boudinot P."/>
            <person name="Liberles D.A."/>
            <person name="Volff J.N."/>
            <person name="Philippe H."/>
            <person name="Lenhard B."/>
            <person name="Roest Crollius H."/>
            <person name="Wincker P."/>
            <person name="Chourrout D."/>
        </authorList>
    </citation>
    <scope>NUCLEOTIDE SEQUENCE [LARGE SCALE GENOMIC DNA]</scope>
</reference>
<dbReference type="InParanoid" id="E4WS33"/>